<comment type="caution">
    <text evidence="1">The sequence shown here is derived from an EMBL/GenBank/DDBJ whole genome shotgun (WGS) entry which is preliminary data.</text>
</comment>
<organism evidence="1 2">
    <name type="scientific">Mesorhizobium salmacidum</name>
    <dbReference type="NCBI Taxonomy" id="3015171"/>
    <lineage>
        <taxon>Bacteria</taxon>
        <taxon>Pseudomonadati</taxon>
        <taxon>Pseudomonadota</taxon>
        <taxon>Alphaproteobacteria</taxon>
        <taxon>Hyphomicrobiales</taxon>
        <taxon>Phyllobacteriaceae</taxon>
        <taxon>Mesorhizobium</taxon>
    </lineage>
</organism>
<dbReference type="Proteomes" id="UP001387293">
    <property type="component" value="Unassembled WGS sequence"/>
</dbReference>
<gene>
    <name evidence="1" type="ORF">O7A60_14120</name>
</gene>
<name>A0ABU8KW06_9HYPH</name>
<protein>
    <submittedName>
        <fullName evidence="1">Uncharacterized protein</fullName>
    </submittedName>
</protein>
<proteinExistence type="predicted"/>
<evidence type="ECO:0000313" key="2">
    <source>
        <dbReference type="Proteomes" id="UP001387293"/>
    </source>
</evidence>
<accession>A0ABU8KW06</accession>
<dbReference type="RefSeq" id="WP_337106832.1">
    <property type="nucleotide sequence ID" value="NZ_JAPYKS010000009.1"/>
</dbReference>
<sequence length="71" mass="8759">MNDEATRRQWREHKRKWRAANRERNREIDRETYYRNRETINAKRKELRILFAEWRQTLKTAEAPSASGLAQ</sequence>
<evidence type="ECO:0000313" key="1">
    <source>
        <dbReference type="EMBL" id="MEI9409903.1"/>
    </source>
</evidence>
<dbReference type="EMBL" id="JAPYKS010000009">
    <property type="protein sequence ID" value="MEI9409903.1"/>
    <property type="molecule type" value="Genomic_DNA"/>
</dbReference>
<keyword evidence="2" id="KW-1185">Reference proteome</keyword>
<reference evidence="1 2" key="1">
    <citation type="submission" date="2022-12" db="EMBL/GenBank/DDBJ databases">
        <authorList>
            <person name="Muema E."/>
        </authorList>
    </citation>
    <scope>NUCLEOTIDE SEQUENCE [LARGE SCALE GENOMIC DNA]</scope>
    <source>
        <strain evidence="2">1326</strain>
    </source>
</reference>